<keyword evidence="3 5" id="KW-0560">Oxidoreductase</keyword>
<dbReference type="InterPro" id="IPR036188">
    <property type="entry name" value="FAD/NAD-bd_sf"/>
</dbReference>
<dbReference type="Proteomes" id="UP000285120">
    <property type="component" value="Unassembled WGS sequence"/>
</dbReference>
<proteinExistence type="inferred from homology"/>
<reference evidence="7 8" key="1">
    <citation type="submission" date="2018-09" db="EMBL/GenBank/DDBJ databases">
        <title>Genomic Encyclopedia of Archaeal and Bacterial Type Strains, Phase II (KMG-II): from individual species to whole genera.</title>
        <authorList>
            <person name="Goeker M."/>
        </authorList>
    </citation>
    <scope>NUCLEOTIDE SEQUENCE [LARGE SCALE GENOMIC DNA]</scope>
    <source>
        <strain evidence="7 8">DSM 17008</strain>
    </source>
</reference>
<dbReference type="PANTHER" id="PTHR43734">
    <property type="entry name" value="PHYTOENE DESATURASE"/>
    <property type="match status" value="1"/>
</dbReference>
<organism evidence="7 8">
    <name type="scientific">Sinobaca qinghaiensis</name>
    <dbReference type="NCBI Taxonomy" id="342944"/>
    <lineage>
        <taxon>Bacteria</taxon>
        <taxon>Bacillati</taxon>
        <taxon>Bacillota</taxon>
        <taxon>Bacilli</taxon>
        <taxon>Bacillales</taxon>
        <taxon>Sporolactobacillaceae</taxon>
        <taxon>Sinobaca</taxon>
    </lineage>
</organism>
<keyword evidence="2 5" id="KW-0125">Carotenoid biosynthesis</keyword>
<dbReference type="InterPro" id="IPR014105">
    <property type="entry name" value="Carotenoid/retinoid_OxRdtase"/>
</dbReference>
<name>A0A419V330_9BACL</name>
<evidence type="ECO:0000313" key="7">
    <source>
        <dbReference type="EMBL" id="RKD72929.1"/>
    </source>
</evidence>
<evidence type="ECO:0000313" key="8">
    <source>
        <dbReference type="Proteomes" id="UP000285120"/>
    </source>
</evidence>
<dbReference type="AlphaFoldDB" id="A0A419V330"/>
<evidence type="ECO:0000256" key="2">
    <source>
        <dbReference type="ARBA" id="ARBA00022746"/>
    </source>
</evidence>
<dbReference type="GO" id="GO:0016117">
    <property type="term" value="P:carotenoid biosynthetic process"/>
    <property type="evidence" value="ECO:0007669"/>
    <property type="project" value="UniProtKB-KW"/>
</dbReference>
<dbReference type="Gene3D" id="3.90.660.20">
    <property type="entry name" value="Protoporphyrinogen oxidase, mitochondrial, domain 2"/>
    <property type="match status" value="1"/>
</dbReference>
<evidence type="ECO:0000256" key="4">
    <source>
        <dbReference type="ARBA" id="ARBA00038322"/>
    </source>
</evidence>
<gene>
    <name evidence="7" type="ORF">ATL39_2125</name>
</gene>
<protein>
    <submittedName>
        <fullName evidence="7">Phytoene desaturase</fullName>
    </submittedName>
</protein>
<dbReference type="InterPro" id="IPR002937">
    <property type="entry name" value="Amino_oxidase"/>
</dbReference>
<accession>A0A419V330</accession>
<dbReference type="OrthoDB" id="9814556at2"/>
<dbReference type="Pfam" id="PF01593">
    <property type="entry name" value="Amino_oxidase"/>
    <property type="match status" value="1"/>
</dbReference>
<comment type="caution">
    <text evidence="7">The sequence shown here is derived from an EMBL/GenBank/DDBJ whole genome shotgun (WGS) entry which is preliminary data.</text>
</comment>
<evidence type="ECO:0000256" key="1">
    <source>
        <dbReference type="ARBA" id="ARBA00004829"/>
    </source>
</evidence>
<sequence length="478" mass="54114">MKTIIAGGGIGGLVTALYLSHNQEDVLLLEKKPSLGGRIKFVEEAGFKIDEGPTIVLLPEVILSILEEAGVDRDKIPMKRLDPLYTMHFRNGPSFTKWSDTQKQLEEITRCFPGEEEHYLQFMHDMKGRFESGKAAFLENSFYRKRTFFTKENMSSLVKMKAYQNVKKQSEQYFSHPMLQQAFQFQTLYIGGHPSHSPALYSLVTFSEHFHGVWYIEGGYASLITVLEKELRERGVEIRLNEEVLQVDYTEDRQFESVLTPSGRMKADQLVLNGDFPKAKQLISKQKETSYKASSGCLLIYLGVDKIYKEEGVHQFFMGGNLDEHMEDVFRRKQLHDDPSIYVFNPTIMDDSLAPSGQSVLYMLIPVPSGTDSTFWENKEEYADKMIELVEARGYEGLSSHIVWKKVRTPDQAEADGLYKGGSFGIQPTLGQSAVFRPQLKPFKADNIYAVGASVHPGGGVPIVMQGARLLAQHLRHS</sequence>
<evidence type="ECO:0000256" key="5">
    <source>
        <dbReference type="RuleBase" id="RU362075"/>
    </source>
</evidence>
<keyword evidence="8" id="KW-1185">Reference proteome</keyword>
<dbReference type="PANTHER" id="PTHR43734:SF1">
    <property type="entry name" value="PHYTOENE DESATURASE"/>
    <property type="match status" value="1"/>
</dbReference>
<dbReference type="EMBL" id="RAPK01000009">
    <property type="protein sequence ID" value="RKD72929.1"/>
    <property type="molecule type" value="Genomic_DNA"/>
</dbReference>
<dbReference type="Gene3D" id="3.50.50.60">
    <property type="entry name" value="FAD/NAD(P)-binding domain"/>
    <property type="match status" value="2"/>
</dbReference>
<feature type="domain" description="Amine oxidase" evidence="6">
    <location>
        <begin position="10"/>
        <end position="472"/>
    </location>
</feature>
<comment type="similarity">
    <text evidence="4">Belongs to the carotenoid/retinoid oxidoreductase family. CrtN subfamily.</text>
</comment>
<dbReference type="SUPFAM" id="SSF51905">
    <property type="entry name" value="FAD/NAD(P)-binding domain"/>
    <property type="match status" value="1"/>
</dbReference>
<comment type="pathway">
    <text evidence="1 5">Carotenoid biosynthesis.</text>
</comment>
<evidence type="ECO:0000256" key="3">
    <source>
        <dbReference type="ARBA" id="ARBA00023002"/>
    </source>
</evidence>
<dbReference type="GO" id="GO:0016491">
    <property type="term" value="F:oxidoreductase activity"/>
    <property type="evidence" value="ECO:0007669"/>
    <property type="project" value="UniProtKB-KW"/>
</dbReference>
<dbReference type="RefSeq" id="WP_120193319.1">
    <property type="nucleotide sequence ID" value="NZ_RAPK01000009.1"/>
</dbReference>
<dbReference type="NCBIfam" id="TIGR02734">
    <property type="entry name" value="crtI_fam"/>
    <property type="match status" value="1"/>
</dbReference>
<evidence type="ECO:0000259" key="6">
    <source>
        <dbReference type="Pfam" id="PF01593"/>
    </source>
</evidence>